<dbReference type="SMART" id="SM00387">
    <property type="entry name" value="HATPase_c"/>
    <property type="match status" value="1"/>
</dbReference>
<dbReference type="CDD" id="cd06225">
    <property type="entry name" value="HAMP"/>
    <property type="match status" value="1"/>
</dbReference>
<dbReference type="InterPro" id="IPR005467">
    <property type="entry name" value="His_kinase_dom"/>
</dbReference>
<dbReference type="OrthoDB" id="5437527at2"/>
<feature type="domain" description="Histidine kinase" evidence="11">
    <location>
        <begin position="699"/>
        <end position="923"/>
    </location>
</feature>
<evidence type="ECO:0000256" key="7">
    <source>
        <dbReference type="ARBA" id="ARBA00022777"/>
    </source>
</evidence>
<dbReference type="SUPFAM" id="SSF47384">
    <property type="entry name" value="Homodimeric domain of signal transducing histidine kinase"/>
    <property type="match status" value="1"/>
</dbReference>
<evidence type="ECO:0000256" key="3">
    <source>
        <dbReference type="ARBA" id="ARBA00012438"/>
    </source>
</evidence>
<dbReference type="PROSITE" id="PS50109">
    <property type="entry name" value="HIS_KIN"/>
    <property type="match status" value="1"/>
</dbReference>
<gene>
    <name evidence="13" type="ORF">MTBBW1_1590004</name>
</gene>
<sequence length="923" mass="103826">MKHAQKKLELMKLKFGIRKKFLTGFLLLSLLPLTALSFFTRNRMDVVFNTLVQRSRNALTENSMSLLEARAQAIADQVEQLLAACVDDLKMLISLPADPSIYMNFANVHKRDIWYQHKTSPSGHHIRETLPLYCEVVFVNSQGIEEIRIADGKPVFLHHDSAKRPHLQDSLKIKTKFGNEDFFQMAMAAKENDIYVSHLTGYHVTKDNYFSTTTSDSENNKNQNLNDYRGIIRFAGKKMVKGVCKGVVSIALDHRHLMEFTQHILPFGNQEVVAPIYESGNYAFMFDDEGWMITHPKQWDIRGTFPDGEMVDPSSSIYNEKNLKAGLFPFNLLHVPFIHENYGHIARDVIAGKSGVVKTTSVKGVPRILAYAPINFSYGLYSKHKCFGGVTLGARSEEFHRTVDQTSAEIDLMVKKASENSIILIFATGALVAAIALFLARSFTRPIVQLTEKVNEISSGYYDISIEIKSGDELEILGKQFTEMGSRLKLHQQNLVRSLDELKQNVDLLRRIHAGMLSSLIVFNRDGKILSANPRAAHFFNQLCKESGVTDHNLNNENFSRKELAGQNIKALLAPYPELMAHITKELDGHDSPVNEQKNHLGAQNNQPHGESFKVNMPDGKLVYLETSISTIPGNVDSQEKDNMEIPEKGNKGKFNPQNMDRGDHSTLLIFRDVTRRKNMEKHISRSDKLVSLGILAAGIAHEIRNPLTGITLMLDDLHDRIANRTNDRLLIQRALEEIEKLENIVTRLLEFASKPAHDPVLEDLNKVVADTLFFVKKQCKQKGVTLISRTNQNLPRILIDRERIRQAILNIVLNALNVLEDSMADSNGNNKDKNRNKGKIVISTDITDISEDHMVLLSIKDNGPGIAREDLDAIFDPFFSHNPDGFGLGLSITHTIVEEHGGRIVVESEPGKGACFNIHLPI</sequence>
<dbReference type="EC" id="2.7.13.3" evidence="3"/>
<evidence type="ECO:0000256" key="4">
    <source>
        <dbReference type="ARBA" id="ARBA00022553"/>
    </source>
</evidence>
<dbReference type="SUPFAM" id="SSF55874">
    <property type="entry name" value="ATPase domain of HSP90 chaperone/DNA topoisomerase II/histidine kinase"/>
    <property type="match status" value="1"/>
</dbReference>
<evidence type="ECO:0000256" key="6">
    <source>
        <dbReference type="ARBA" id="ARBA00022741"/>
    </source>
</evidence>
<evidence type="ECO:0000313" key="13">
    <source>
        <dbReference type="EMBL" id="SLM28808.1"/>
    </source>
</evidence>
<dbReference type="InterPro" id="IPR036890">
    <property type="entry name" value="HATPase_C_sf"/>
</dbReference>
<dbReference type="Gene3D" id="3.30.450.20">
    <property type="entry name" value="PAS domain"/>
    <property type="match status" value="2"/>
</dbReference>
<evidence type="ECO:0000259" key="11">
    <source>
        <dbReference type="PROSITE" id="PS50109"/>
    </source>
</evidence>
<dbReference type="InterPro" id="IPR036097">
    <property type="entry name" value="HisK_dim/P_sf"/>
</dbReference>
<dbReference type="SUPFAM" id="SSF158472">
    <property type="entry name" value="HAMP domain-like"/>
    <property type="match status" value="1"/>
</dbReference>
<keyword evidence="5" id="KW-0808">Transferase</keyword>
<dbReference type="InterPro" id="IPR035965">
    <property type="entry name" value="PAS-like_dom_sf"/>
</dbReference>
<evidence type="ECO:0000259" key="12">
    <source>
        <dbReference type="PROSITE" id="PS50885"/>
    </source>
</evidence>
<dbReference type="CDD" id="cd00082">
    <property type="entry name" value="HisKA"/>
    <property type="match status" value="1"/>
</dbReference>
<dbReference type="PROSITE" id="PS50885">
    <property type="entry name" value="HAMP"/>
    <property type="match status" value="1"/>
</dbReference>
<evidence type="ECO:0000256" key="8">
    <source>
        <dbReference type="ARBA" id="ARBA00022840"/>
    </source>
</evidence>
<name>A0A1W1H8V8_9BACT</name>
<organism evidence="13 14">
    <name type="scientific">Desulfamplus magnetovallimortis</name>
    <dbReference type="NCBI Taxonomy" id="1246637"/>
    <lineage>
        <taxon>Bacteria</taxon>
        <taxon>Pseudomonadati</taxon>
        <taxon>Thermodesulfobacteriota</taxon>
        <taxon>Desulfobacteria</taxon>
        <taxon>Desulfobacterales</taxon>
        <taxon>Desulfobacteraceae</taxon>
        <taxon>Desulfamplus</taxon>
    </lineage>
</organism>
<dbReference type="AlphaFoldDB" id="A0A1W1H8V8"/>
<comment type="subcellular location">
    <subcellularLocation>
        <location evidence="2">Membrane</location>
    </subcellularLocation>
</comment>
<evidence type="ECO:0000256" key="2">
    <source>
        <dbReference type="ARBA" id="ARBA00004370"/>
    </source>
</evidence>
<dbReference type="InterPro" id="IPR003661">
    <property type="entry name" value="HisK_dim/P_dom"/>
</dbReference>
<dbReference type="Gene3D" id="6.10.340.10">
    <property type="match status" value="1"/>
</dbReference>
<keyword evidence="7 13" id="KW-0418">Kinase</keyword>
<feature type="region of interest" description="Disordered" evidence="10">
    <location>
        <begin position="589"/>
        <end position="612"/>
    </location>
</feature>
<feature type="domain" description="HAMP" evidence="12">
    <location>
        <begin position="441"/>
        <end position="493"/>
    </location>
</feature>
<protein>
    <recommendedName>
        <fullName evidence="3">histidine kinase</fullName>
        <ecNumber evidence="3">2.7.13.3</ecNumber>
    </recommendedName>
</protein>
<dbReference type="Gene3D" id="3.30.565.10">
    <property type="entry name" value="Histidine kinase-like ATPase, C-terminal domain"/>
    <property type="match status" value="1"/>
</dbReference>
<dbReference type="InterPro" id="IPR003594">
    <property type="entry name" value="HATPase_dom"/>
</dbReference>
<keyword evidence="8" id="KW-0067">ATP-binding</keyword>
<dbReference type="InterPro" id="IPR003660">
    <property type="entry name" value="HAMP_dom"/>
</dbReference>
<dbReference type="PRINTS" id="PR00344">
    <property type="entry name" value="BCTRLSENSOR"/>
</dbReference>
<dbReference type="InterPro" id="IPR004358">
    <property type="entry name" value="Sig_transdc_His_kin-like_C"/>
</dbReference>
<keyword evidence="14" id="KW-1185">Reference proteome</keyword>
<evidence type="ECO:0000256" key="10">
    <source>
        <dbReference type="SAM" id="MobiDB-lite"/>
    </source>
</evidence>
<dbReference type="STRING" id="1246637.MTBBW1_1590004"/>
<dbReference type="PANTHER" id="PTHR43065:SF10">
    <property type="entry name" value="PEROXIDE STRESS-ACTIVATED HISTIDINE KINASE MAK3"/>
    <property type="match status" value="1"/>
</dbReference>
<reference evidence="13 14" key="1">
    <citation type="submission" date="2017-03" db="EMBL/GenBank/DDBJ databases">
        <authorList>
            <person name="Afonso C.L."/>
            <person name="Miller P.J."/>
            <person name="Scott M.A."/>
            <person name="Spackman E."/>
            <person name="Goraichik I."/>
            <person name="Dimitrov K.M."/>
            <person name="Suarez D.L."/>
            <person name="Swayne D.E."/>
        </authorList>
    </citation>
    <scope>NUCLEOTIDE SEQUENCE [LARGE SCALE GENOMIC DNA]</scope>
    <source>
        <strain evidence="13">PRJEB14757</strain>
    </source>
</reference>
<dbReference type="PANTHER" id="PTHR43065">
    <property type="entry name" value="SENSOR HISTIDINE KINASE"/>
    <property type="match status" value="1"/>
</dbReference>
<evidence type="ECO:0000256" key="1">
    <source>
        <dbReference type="ARBA" id="ARBA00000085"/>
    </source>
</evidence>
<dbReference type="SMART" id="SM00304">
    <property type="entry name" value="HAMP"/>
    <property type="match status" value="1"/>
</dbReference>
<proteinExistence type="predicted"/>
<comment type="catalytic activity">
    <reaction evidence="1">
        <text>ATP + protein L-histidine = ADP + protein N-phospho-L-histidine.</text>
        <dbReference type="EC" id="2.7.13.3"/>
    </reaction>
</comment>
<dbReference type="GO" id="GO:0000155">
    <property type="term" value="F:phosphorelay sensor kinase activity"/>
    <property type="evidence" value="ECO:0007669"/>
    <property type="project" value="InterPro"/>
</dbReference>
<feature type="compositionally biased region" description="Basic and acidic residues" evidence="10">
    <location>
        <begin position="589"/>
        <end position="599"/>
    </location>
</feature>
<dbReference type="Pfam" id="PF00512">
    <property type="entry name" value="HisKA"/>
    <property type="match status" value="1"/>
</dbReference>
<evidence type="ECO:0000256" key="9">
    <source>
        <dbReference type="ARBA" id="ARBA00023012"/>
    </source>
</evidence>
<dbReference type="Proteomes" id="UP000191931">
    <property type="component" value="Unassembled WGS sequence"/>
</dbReference>
<dbReference type="GO" id="GO:0005524">
    <property type="term" value="F:ATP binding"/>
    <property type="evidence" value="ECO:0007669"/>
    <property type="project" value="UniProtKB-KW"/>
</dbReference>
<dbReference type="Pfam" id="PF02518">
    <property type="entry name" value="HATPase_c"/>
    <property type="match status" value="1"/>
</dbReference>
<accession>A0A1W1H8V8</accession>
<dbReference type="GO" id="GO:0016020">
    <property type="term" value="C:membrane"/>
    <property type="evidence" value="ECO:0007669"/>
    <property type="project" value="UniProtKB-SubCell"/>
</dbReference>
<keyword evidence="6" id="KW-0547">Nucleotide-binding</keyword>
<dbReference type="Gene3D" id="1.10.287.130">
    <property type="match status" value="1"/>
</dbReference>
<evidence type="ECO:0000256" key="5">
    <source>
        <dbReference type="ARBA" id="ARBA00022679"/>
    </source>
</evidence>
<evidence type="ECO:0000313" key="14">
    <source>
        <dbReference type="Proteomes" id="UP000191931"/>
    </source>
</evidence>
<dbReference type="SUPFAM" id="SSF55785">
    <property type="entry name" value="PYP-like sensor domain (PAS domain)"/>
    <property type="match status" value="1"/>
</dbReference>
<dbReference type="SMART" id="SM00388">
    <property type="entry name" value="HisKA"/>
    <property type="match status" value="1"/>
</dbReference>
<keyword evidence="9" id="KW-0902">Two-component regulatory system</keyword>
<dbReference type="Pfam" id="PF00672">
    <property type="entry name" value="HAMP"/>
    <property type="match status" value="1"/>
</dbReference>
<keyword evidence="4" id="KW-0597">Phosphoprotein</keyword>
<dbReference type="EMBL" id="FWEV01000067">
    <property type="protein sequence ID" value="SLM28808.1"/>
    <property type="molecule type" value="Genomic_DNA"/>
</dbReference>
<dbReference type="CDD" id="cd18774">
    <property type="entry name" value="PDC2_HK_sensor"/>
    <property type="match status" value="1"/>
</dbReference>